<dbReference type="Pfam" id="PF00126">
    <property type="entry name" value="HTH_1"/>
    <property type="match status" value="1"/>
</dbReference>
<sequence>MRRLPPLNALRAFEAAARHLSFTKAAGELNVTQAAISHQIRALEDWLGMPLFRRQNRALLLTDAGQAYLPAMRDAFDLMHQATAKLHQRDRSGALNVSTFTSFAAKWLMPRLGRFTSANPAIEIRLGINDTLLDFGSDEVDVGVRYGRGDWKGLHIELLMTEEVFVVCSPKLLEGEHPLREPADLRHHTLLHDDLPEDWSTWLDAAGVDDSVKVRARGDLVFNHSEMVLQGAADGLGVALGRSALVADDLAAGRLVKPFDLQLPTQSAYYVVHSENAGDRPKIKAFTDWLHEEAARDHRTPASEPAPPV</sequence>
<dbReference type="Proteomes" id="UP000198615">
    <property type="component" value="Unassembled WGS sequence"/>
</dbReference>
<dbReference type="Gene3D" id="1.10.10.10">
    <property type="entry name" value="Winged helix-like DNA-binding domain superfamily/Winged helix DNA-binding domain"/>
    <property type="match status" value="1"/>
</dbReference>
<dbReference type="FunFam" id="1.10.10.10:FF:000038">
    <property type="entry name" value="Glycine cleavage system transcriptional activator"/>
    <property type="match status" value="1"/>
</dbReference>
<dbReference type="Gene3D" id="3.40.190.10">
    <property type="entry name" value="Periplasmic binding protein-like II"/>
    <property type="match status" value="2"/>
</dbReference>
<dbReference type="InterPro" id="IPR058163">
    <property type="entry name" value="LysR-type_TF_proteobact-type"/>
</dbReference>
<dbReference type="PROSITE" id="PS50931">
    <property type="entry name" value="HTH_LYSR"/>
    <property type="match status" value="1"/>
</dbReference>
<dbReference type="OrthoDB" id="9794694at2"/>
<evidence type="ECO:0000259" key="5">
    <source>
        <dbReference type="PROSITE" id="PS50931"/>
    </source>
</evidence>
<dbReference type="SUPFAM" id="SSF53850">
    <property type="entry name" value="Periplasmic binding protein-like II"/>
    <property type="match status" value="1"/>
</dbReference>
<dbReference type="CDD" id="cd08432">
    <property type="entry name" value="PBP2_GcdR_TrpI_HvrB_AmpR_like"/>
    <property type="match status" value="1"/>
</dbReference>
<gene>
    <name evidence="6" type="ORF">SAMN05660686_01649</name>
</gene>
<dbReference type="GO" id="GO:0006351">
    <property type="term" value="P:DNA-templated transcription"/>
    <property type="evidence" value="ECO:0007669"/>
    <property type="project" value="TreeGrafter"/>
</dbReference>
<dbReference type="InterPro" id="IPR005119">
    <property type="entry name" value="LysR_subst-bd"/>
</dbReference>
<dbReference type="GO" id="GO:0043565">
    <property type="term" value="F:sequence-specific DNA binding"/>
    <property type="evidence" value="ECO:0007669"/>
    <property type="project" value="TreeGrafter"/>
</dbReference>
<dbReference type="PANTHER" id="PTHR30537">
    <property type="entry name" value="HTH-TYPE TRANSCRIPTIONAL REGULATOR"/>
    <property type="match status" value="1"/>
</dbReference>
<comment type="caution">
    <text evidence="6">The sequence shown here is derived from an EMBL/GenBank/DDBJ whole genome shotgun (WGS) entry which is preliminary data.</text>
</comment>
<evidence type="ECO:0000313" key="6">
    <source>
        <dbReference type="EMBL" id="SDF55455.1"/>
    </source>
</evidence>
<keyword evidence="4" id="KW-0804">Transcription</keyword>
<dbReference type="InterPro" id="IPR036388">
    <property type="entry name" value="WH-like_DNA-bd_sf"/>
</dbReference>
<dbReference type="InterPro" id="IPR000847">
    <property type="entry name" value="LysR_HTH_N"/>
</dbReference>
<protein>
    <submittedName>
        <fullName evidence="6">LysR family transcriptional regulator, glycine cleavage system transcriptional activator</fullName>
    </submittedName>
</protein>
<dbReference type="PANTHER" id="PTHR30537:SF26">
    <property type="entry name" value="GLYCINE CLEAVAGE SYSTEM TRANSCRIPTIONAL ACTIVATOR"/>
    <property type="match status" value="1"/>
</dbReference>
<feature type="domain" description="HTH lysR-type" evidence="5">
    <location>
        <begin position="5"/>
        <end position="62"/>
    </location>
</feature>
<organism evidence="6 7">
    <name type="scientific">Thalassobaculum litoreum DSM 18839</name>
    <dbReference type="NCBI Taxonomy" id="1123362"/>
    <lineage>
        <taxon>Bacteria</taxon>
        <taxon>Pseudomonadati</taxon>
        <taxon>Pseudomonadota</taxon>
        <taxon>Alphaproteobacteria</taxon>
        <taxon>Rhodospirillales</taxon>
        <taxon>Thalassobaculaceae</taxon>
        <taxon>Thalassobaculum</taxon>
    </lineage>
</organism>
<evidence type="ECO:0000256" key="2">
    <source>
        <dbReference type="ARBA" id="ARBA00023015"/>
    </source>
</evidence>
<dbReference type="InterPro" id="IPR036390">
    <property type="entry name" value="WH_DNA-bd_sf"/>
</dbReference>
<dbReference type="AlphaFoldDB" id="A0A8G2BGH1"/>
<evidence type="ECO:0000256" key="1">
    <source>
        <dbReference type="ARBA" id="ARBA00009437"/>
    </source>
</evidence>
<keyword evidence="7" id="KW-1185">Reference proteome</keyword>
<comment type="similarity">
    <text evidence="1">Belongs to the LysR transcriptional regulatory family.</text>
</comment>
<dbReference type="PRINTS" id="PR00039">
    <property type="entry name" value="HTHLYSR"/>
</dbReference>
<dbReference type="NCBIfam" id="NF008352">
    <property type="entry name" value="PRK11139.1"/>
    <property type="match status" value="1"/>
</dbReference>
<dbReference type="SUPFAM" id="SSF46785">
    <property type="entry name" value="Winged helix' DNA-binding domain"/>
    <property type="match status" value="1"/>
</dbReference>
<evidence type="ECO:0000313" key="7">
    <source>
        <dbReference type="Proteomes" id="UP000198615"/>
    </source>
</evidence>
<reference evidence="6 7" key="1">
    <citation type="submission" date="2016-10" db="EMBL/GenBank/DDBJ databases">
        <authorList>
            <person name="Varghese N."/>
            <person name="Submissions S."/>
        </authorList>
    </citation>
    <scope>NUCLEOTIDE SEQUENCE [LARGE SCALE GENOMIC DNA]</scope>
    <source>
        <strain evidence="6 7">DSM 18839</strain>
    </source>
</reference>
<name>A0A8G2BGH1_9PROT</name>
<dbReference type="Pfam" id="PF03466">
    <property type="entry name" value="LysR_substrate"/>
    <property type="match status" value="1"/>
</dbReference>
<keyword evidence="3" id="KW-0238">DNA-binding</keyword>
<dbReference type="FunFam" id="3.40.190.10:FF:000017">
    <property type="entry name" value="Glycine cleavage system transcriptional activator"/>
    <property type="match status" value="1"/>
</dbReference>
<evidence type="ECO:0000256" key="3">
    <source>
        <dbReference type="ARBA" id="ARBA00023125"/>
    </source>
</evidence>
<keyword evidence="2" id="KW-0805">Transcription regulation</keyword>
<dbReference type="EMBL" id="FNBW01000004">
    <property type="protein sequence ID" value="SDF55455.1"/>
    <property type="molecule type" value="Genomic_DNA"/>
</dbReference>
<proteinExistence type="inferred from homology"/>
<dbReference type="RefSeq" id="WP_028793351.1">
    <property type="nucleotide sequence ID" value="NZ_FNBW01000004.1"/>
</dbReference>
<accession>A0A8G2BGH1</accession>
<evidence type="ECO:0000256" key="4">
    <source>
        <dbReference type="ARBA" id="ARBA00023163"/>
    </source>
</evidence>
<dbReference type="GO" id="GO:0003700">
    <property type="term" value="F:DNA-binding transcription factor activity"/>
    <property type="evidence" value="ECO:0007669"/>
    <property type="project" value="InterPro"/>
</dbReference>